<dbReference type="Pfam" id="PF13193">
    <property type="entry name" value="AMP-binding_C"/>
    <property type="match status" value="1"/>
</dbReference>
<dbReference type="eggNOG" id="COG0318">
    <property type="taxonomic scope" value="Bacteria"/>
</dbReference>
<dbReference type="STRING" id="1313304.CALK_0807"/>
<dbReference type="Pfam" id="PF00501">
    <property type="entry name" value="AMP-binding"/>
    <property type="match status" value="1"/>
</dbReference>
<evidence type="ECO:0000259" key="3">
    <source>
        <dbReference type="Pfam" id="PF13193"/>
    </source>
</evidence>
<dbReference type="InterPro" id="IPR050237">
    <property type="entry name" value="ATP-dep_AMP-bd_enzyme"/>
</dbReference>
<dbReference type="PANTHER" id="PTHR43767">
    <property type="entry name" value="LONG-CHAIN-FATTY-ACID--COA LIGASE"/>
    <property type="match status" value="1"/>
</dbReference>
<proteinExistence type="predicted"/>
<keyword evidence="5" id="KW-1185">Reference proteome</keyword>
<dbReference type="InterPro" id="IPR025110">
    <property type="entry name" value="AMP-bd_C"/>
</dbReference>
<sequence>MKTLHEVFIETARQKKDALAVYDRGTNQEYTYDRLLTASCIFSDRIRHSTQDSFVGILMPSSAGGIIATLAVLMAGKIPVMLNYSTGVARNCTYAREVCGFTTIISSRTLLQKLDEEPLEGMLFVEDIVKSVTSTQKVVGVIKKKFAGFFSASSKPDDTACILFTSGSEKEPKAVQLSHRNILSNIADITQCFEIRQEDVFMSLLPYFHVYGLTTNFWLPLLHGCHLVAEPNPLAYRSIVQDISAYGATVIAATPTFFMGYARQAEKDSFSTVRVAMSGGDSLSTALMKEYQERFGLTLLEGYGTTETSPVISVNTLEEHKAGSIGKPLPSVEVKIVDIDTHEECPPGKQGKILVRGDLVMKGYYNNYEETALRIHQGWYNTGDLGVLDKEGFLWHKGRLKRFVKIGAEMVSLVSVEHALSTLLPEEGACCVVDIPDRKKGARIVAAVTEVVNDKKIRRQLRHTLPAIAVPSEFVFMEELPLMASGKVNFREVQRLCRDIFQV</sequence>
<feature type="domain" description="AMP-binding enzyme C-terminal" evidence="3">
    <location>
        <begin position="428"/>
        <end position="487"/>
    </location>
</feature>
<keyword evidence="4" id="KW-0808">Transferase</keyword>
<dbReference type="Gene3D" id="3.40.50.12780">
    <property type="entry name" value="N-terminal domain of ligase-like"/>
    <property type="match status" value="1"/>
</dbReference>
<dbReference type="Gene3D" id="3.30.300.30">
    <property type="match status" value="1"/>
</dbReference>
<dbReference type="OrthoDB" id="9799237at2"/>
<evidence type="ECO:0000313" key="5">
    <source>
        <dbReference type="Proteomes" id="UP000017148"/>
    </source>
</evidence>
<dbReference type="PANTHER" id="PTHR43767:SF10">
    <property type="entry name" value="SURFACTIN SYNTHASE SUBUNIT 1"/>
    <property type="match status" value="1"/>
</dbReference>
<dbReference type="GO" id="GO:0016877">
    <property type="term" value="F:ligase activity, forming carbon-sulfur bonds"/>
    <property type="evidence" value="ECO:0007669"/>
    <property type="project" value="UniProtKB-ARBA"/>
</dbReference>
<gene>
    <name evidence="4" type="ORF">CALK_0807</name>
</gene>
<dbReference type="InterPro" id="IPR042099">
    <property type="entry name" value="ANL_N_sf"/>
</dbReference>
<keyword evidence="1" id="KW-0472">Membrane</keyword>
<keyword evidence="4" id="KW-0012">Acyltransferase</keyword>
<reference evidence="4 5" key="1">
    <citation type="journal article" date="2013" name="Environ. Microbiol.">
        <title>Genome analysis of Chitinivibrio alkaliphilus gen. nov., sp. nov., a novel extremely haloalkaliphilic anaerobic chitinolytic bacterium from the candidate phylum Termite Group 3.</title>
        <authorList>
            <person name="Sorokin D.Y."/>
            <person name="Gumerov V.M."/>
            <person name="Rakitin A.L."/>
            <person name="Beletsky A.V."/>
            <person name="Damste J.S."/>
            <person name="Muyzer G."/>
            <person name="Mardanov A.V."/>
            <person name="Ravin N.V."/>
        </authorList>
    </citation>
    <scope>NUCLEOTIDE SEQUENCE [LARGE SCALE GENOMIC DNA]</scope>
    <source>
        <strain evidence="4 5">ACht1</strain>
    </source>
</reference>
<evidence type="ECO:0000256" key="1">
    <source>
        <dbReference type="SAM" id="Phobius"/>
    </source>
</evidence>
<dbReference type="Proteomes" id="UP000017148">
    <property type="component" value="Unassembled WGS sequence"/>
</dbReference>
<evidence type="ECO:0000259" key="2">
    <source>
        <dbReference type="Pfam" id="PF00501"/>
    </source>
</evidence>
<dbReference type="InterPro" id="IPR045851">
    <property type="entry name" value="AMP-bd_C_sf"/>
</dbReference>
<dbReference type="SUPFAM" id="SSF56801">
    <property type="entry name" value="Acetyl-CoA synthetase-like"/>
    <property type="match status" value="1"/>
</dbReference>
<feature type="transmembrane region" description="Helical" evidence="1">
    <location>
        <begin position="54"/>
        <end position="76"/>
    </location>
</feature>
<evidence type="ECO:0000313" key="4">
    <source>
        <dbReference type="EMBL" id="ERP38783.1"/>
    </source>
</evidence>
<accession>U7DB62</accession>
<dbReference type="GO" id="GO:0016746">
    <property type="term" value="F:acyltransferase activity"/>
    <property type="evidence" value="ECO:0007669"/>
    <property type="project" value="UniProtKB-KW"/>
</dbReference>
<keyword evidence="1" id="KW-0812">Transmembrane</keyword>
<name>U7DB62_9BACT</name>
<dbReference type="EMBL" id="ASJR01000005">
    <property type="protein sequence ID" value="ERP38783.1"/>
    <property type="molecule type" value="Genomic_DNA"/>
</dbReference>
<comment type="caution">
    <text evidence="4">The sequence shown here is derived from an EMBL/GenBank/DDBJ whole genome shotgun (WGS) entry which is preliminary data.</text>
</comment>
<dbReference type="AlphaFoldDB" id="U7DB62"/>
<dbReference type="PATRIC" id="fig|1313304.3.peg.775"/>
<dbReference type="InterPro" id="IPR000873">
    <property type="entry name" value="AMP-dep_synth/lig_dom"/>
</dbReference>
<dbReference type="RefSeq" id="WP_022636318.1">
    <property type="nucleotide sequence ID" value="NZ_ASJR01000005.1"/>
</dbReference>
<protein>
    <submittedName>
        <fullName evidence="4">2-acyl-glycerophospho-ethanolamine acyltransferase</fullName>
    </submittedName>
</protein>
<keyword evidence="1" id="KW-1133">Transmembrane helix</keyword>
<organism evidence="4 5">
    <name type="scientific">Chitinivibrio alkaliphilus ACht1</name>
    <dbReference type="NCBI Taxonomy" id="1313304"/>
    <lineage>
        <taxon>Bacteria</taxon>
        <taxon>Pseudomonadati</taxon>
        <taxon>Fibrobacterota</taxon>
        <taxon>Chitinivibrionia</taxon>
        <taxon>Chitinivibrionales</taxon>
        <taxon>Chitinivibrionaceae</taxon>
        <taxon>Chitinivibrio</taxon>
    </lineage>
</organism>
<feature type="domain" description="AMP-dependent synthetase/ligase" evidence="2">
    <location>
        <begin position="10"/>
        <end position="365"/>
    </location>
</feature>